<keyword evidence="3" id="KW-1185">Reference proteome</keyword>
<organism evidence="2 3">
    <name type="scientific">Deinococcus malanensis</name>
    <dbReference type="NCBI Taxonomy" id="1706855"/>
    <lineage>
        <taxon>Bacteria</taxon>
        <taxon>Thermotogati</taxon>
        <taxon>Deinococcota</taxon>
        <taxon>Deinococci</taxon>
        <taxon>Deinococcales</taxon>
        <taxon>Deinococcaceae</taxon>
        <taxon>Deinococcus</taxon>
    </lineage>
</organism>
<reference evidence="3" key="1">
    <citation type="journal article" date="2019" name="Int. J. Syst. Evol. Microbiol.">
        <title>The Global Catalogue of Microorganisms (GCM) 10K type strain sequencing project: providing services to taxonomists for standard genome sequencing and annotation.</title>
        <authorList>
            <consortium name="The Broad Institute Genomics Platform"/>
            <consortium name="The Broad Institute Genome Sequencing Center for Infectious Disease"/>
            <person name="Wu L."/>
            <person name="Ma J."/>
        </authorList>
    </citation>
    <scope>NUCLEOTIDE SEQUENCE [LARGE SCALE GENOMIC DNA]</scope>
    <source>
        <strain evidence="3">JCM 30331</strain>
    </source>
</reference>
<dbReference type="InterPro" id="IPR011990">
    <property type="entry name" value="TPR-like_helical_dom_sf"/>
</dbReference>
<dbReference type="Gene3D" id="1.25.40.10">
    <property type="entry name" value="Tetratricopeptide repeat domain"/>
    <property type="match status" value="1"/>
</dbReference>
<evidence type="ECO:0000313" key="2">
    <source>
        <dbReference type="EMBL" id="GGK40046.1"/>
    </source>
</evidence>
<name>A0ABQ2F1D3_9DEIO</name>
<dbReference type="InterPro" id="IPR041664">
    <property type="entry name" value="AAA_16"/>
</dbReference>
<dbReference type="Pfam" id="PF13191">
    <property type="entry name" value="AAA_16"/>
    <property type="match status" value="1"/>
</dbReference>
<dbReference type="EMBL" id="BMPP01000021">
    <property type="protein sequence ID" value="GGK40046.1"/>
    <property type="molecule type" value="Genomic_DNA"/>
</dbReference>
<proteinExistence type="predicted"/>
<dbReference type="InterPro" id="IPR016032">
    <property type="entry name" value="Sig_transdc_resp-reg_C-effctor"/>
</dbReference>
<evidence type="ECO:0000313" key="3">
    <source>
        <dbReference type="Proteomes" id="UP000647587"/>
    </source>
</evidence>
<comment type="caution">
    <text evidence="2">The sequence shown here is derived from an EMBL/GenBank/DDBJ whole genome shotgun (WGS) entry which is preliminary data.</text>
</comment>
<sequence length="669" mass="73149">MGPPRLVSPAGRAVSLERKTAALLAYLALEGTMPRGQIADLLWPETPTSSARNNLVHLLRRLREASGADLVDAGESLTLRPELAVDALEVLTTGKPEAGRDLLDGTDFDDLPDVSEWILAQSERLAAAKAGWYRENIARMLQEGDATEAAALAERWTELDPMSEEACQVLMRACYEQGDRPAALRAYHRYKQGLRHEIGADPSPETQRLAREIDQGTVKRSAPSQPARIPLSVLRPPTLVGREDVWAQMEEAWEQRLGIMIEGDPGSGKSRLAQDFLRSRQDHQILFFQGRPGDAGIPYATHTRNYRQTLAANPDLDLPQWVVRELARMLPELGEAPPPMTTEADKRRFYEAKYEVVRLVAERGPVIICTDDVQFMDESSIEAGAYVGSRFWGDTNTMLRCLYCHRTGALPPYSAALLDSMYAAGVVVPIHLPPLGPSAVTRLLADLDVPGGAPVADQVARMTRGNVQFVLETVKNMYERGSSEVKPPVEADSGIASLIEERLARLSPNALQAARAAAVLRRDFTLELVTQTLGTSLLDTVTAWEELEEAQIVSGEAFSHDLVLETVLVQTPPTVRRVLHRSAARVLAAAGGHPARVAAHWEDGDDLRQAAPWLVKAGEAASNNLRFSEAREFYSRAEFALTHAGDLSGAAGVRQSLEVLADRAAKAAS</sequence>
<dbReference type="InterPro" id="IPR005158">
    <property type="entry name" value="BTAD"/>
</dbReference>
<dbReference type="SUPFAM" id="SSF46894">
    <property type="entry name" value="C-terminal effector domain of the bipartite response regulators"/>
    <property type="match status" value="1"/>
</dbReference>
<dbReference type="Gene3D" id="3.40.50.300">
    <property type="entry name" value="P-loop containing nucleotide triphosphate hydrolases"/>
    <property type="match status" value="1"/>
</dbReference>
<dbReference type="InterPro" id="IPR051677">
    <property type="entry name" value="AfsR-DnrI-RedD_regulator"/>
</dbReference>
<dbReference type="InterPro" id="IPR027417">
    <property type="entry name" value="P-loop_NTPase"/>
</dbReference>
<evidence type="ECO:0000259" key="1">
    <source>
        <dbReference type="SMART" id="SM01043"/>
    </source>
</evidence>
<dbReference type="PANTHER" id="PTHR35807">
    <property type="entry name" value="TRANSCRIPTIONAL REGULATOR REDD-RELATED"/>
    <property type="match status" value="1"/>
</dbReference>
<feature type="domain" description="Bacterial transcriptional activator" evidence="1">
    <location>
        <begin position="85"/>
        <end position="214"/>
    </location>
</feature>
<dbReference type="Pfam" id="PF03704">
    <property type="entry name" value="BTAD"/>
    <property type="match status" value="1"/>
</dbReference>
<accession>A0ABQ2F1D3</accession>
<dbReference type="SUPFAM" id="SSF48452">
    <property type="entry name" value="TPR-like"/>
    <property type="match status" value="1"/>
</dbReference>
<gene>
    <name evidence="2" type="ORF">GCM10008955_37260</name>
</gene>
<protein>
    <recommendedName>
        <fullName evidence="1">Bacterial transcriptional activator domain-containing protein</fullName>
    </recommendedName>
</protein>
<dbReference type="SUPFAM" id="SSF52540">
    <property type="entry name" value="P-loop containing nucleoside triphosphate hydrolases"/>
    <property type="match status" value="1"/>
</dbReference>
<dbReference type="Proteomes" id="UP000647587">
    <property type="component" value="Unassembled WGS sequence"/>
</dbReference>
<dbReference type="SMART" id="SM01043">
    <property type="entry name" value="BTAD"/>
    <property type="match status" value="1"/>
</dbReference>